<keyword evidence="2" id="KW-1185">Reference proteome</keyword>
<accession>A0ABM7CJ30</accession>
<dbReference type="EMBL" id="CP032544">
    <property type="protein sequence ID" value="AZJ33797.1"/>
    <property type="molecule type" value="Genomic_DNA"/>
</dbReference>
<sequence>MKKNIDKTIERILEPTIMVNVKGLDKSKPKYDFHILNTLRNCIWNSVSMNILNPSYCIKNKVGNIIHFNDELEIELYKGINEVVETTKHLNISVPNPYTVSMFEYFYQEGSNNDTTLYYLANENIGTSKQSICRGSIVLYVPISELTQEDYYDFIGKDSKDIKRHSITEEEKVFLILHSYNKKKKVWKIQQLIF</sequence>
<proteinExistence type="predicted"/>
<protein>
    <submittedName>
        <fullName evidence="1">Uncharacterized protein</fullName>
    </submittedName>
</protein>
<evidence type="ECO:0000313" key="1">
    <source>
        <dbReference type="EMBL" id="AZJ33797.1"/>
    </source>
</evidence>
<name>A0ABM7CJ30_9FLAO</name>
<evidence type="ECO:0000313" key="2">
    <source>
        <dbReference type="Proteomes" id="UP000269693"/>
    </source>
</evidence>
<dbReference type="RefSeq" id="WP_073181492.1">
    <property type="nucleotide sequence ID" value="NZ_CP032544.1"/>
</dbReference>
<gene>
    <name evidence="1" type="ORF">D6200_14975</name>
</gene>
<organism evidence="1 2">
    <name type="scientific">Tenacibaculum mesophilum</name>
    <dbReference type="NCBI Taxonomy" id="104268"/>
    <lineage>
        <taxon>Bacteria</taxon>
        <taxon>Pseudomonadati</taxon>
        <taxon>Bacteroidota</taxon>
        <taxon>Flavobacteriia</taxon>
        <taxon>Flavobacteriales</taxon>
        <taxon>Flavobacteriaceae</taxon>
        <taxon>Tenacibaculum</taxon>
    </lineage>
</organism>
<reference evidence="1 2" key="1">
    <citation type="submission" date="2018-09" db="EMBL/GenBank/DDBJ databases">
        <title>Insights into the microbiota of Asian seabass (Lates calcarifer) with tenacibaculosis symptoms and description of sp. nov. Tenacibaculum singaporense.</title>
        <authorList>
            <person name="Miyake S."/>
            <person name="Soh M."/>
            <person name="Azman M.N."/>
            <person name="Ngoh S.Y."/>
            <person name="Orban L."/>
            <person name="Seedorf H."/>
        </authorList>
    </citation>
    <scope>NUCLEOTIDE SEQUENCE [LARGE SCALE GENOMIC DNA]</scope>
    <source>
        <strain evidence="1 2">DSM 13764</strain>
    </source>
</reference>
<dbReference type="Proteomes" id="UP000269693">
    <property type="component" value="Chromosome"/>
</dbReference>